<evidence type="ECO:0000256" key="10">
    <source>
        <dbReference type="ARBA" id="ARBA00022801"/>
    </source>
</evidence>
<dbReference type="EC" id="4.1.99.12" evidence="19"/>
<comment type="similarity">
    <text evidence="6 19">In the N-terminal section; belongs to the DHBP synthase family.</text>
</comment>
<dbReference type="GO" id="GO:0009231">
    <property type="term" value="P:riboflavin biosynthetic process"/>
    <property type="evidence" value="ECO:0007669"/>
    <property type="project" value="UniProtKB-UniRule"/>
</dbReference>
<feature type="active site" description="Proton acceptor; for GTP cyclohydrolase activity" evidence="19">
    <location>
        <position position="329"/>
    </location>
</feature>
<feature type="binding site" evidence="19">
    <location>
        <position position="270"/>
    </location>
    <ligand>
        <name>Zn(2+)</name>
        <dbReference type="ChEBI" id="CHEBI:29105"/>
        <note>catalytic</note>
    </ligand>
</feature>
<feature type="domain" description="GTP cyclohydrolase II" evidence="20">
    <location>
        <begin position="210"/>
        <end position="373"/>
    </location>
</feature>
<dbReference type="HAMAP" id="MF_00180">
    <property type="entry name" value="RibB"/>
    <property type="match status" value="1"/>
</dbReference>
<dbReference type="EC" id="3.5.4.25" evidence="19"/>
<dbReference type="FunFam" id="3.40.50.10990:FF:000001">
    <property type="entry name" value="Riboflavin biosynthesis protein RibBA"/>
    <property type="match status" value="1"/>
</dbReference>
<dbReference type="UniPathway" id="UPA00275">
    <property type="reaction ID" value="UER00399"/>
</dbReference>
<dbReference type="SUPFAM" id="SSF142695">
    <property type="entry name" value="RibA-like"/>
    <property type="match status" value="1"/>
</dbReference>
<evidence type="ECO:0000256" key="4">
    <source>
        <dbReference type="ARBA" id="ARBA00004853"/>
    </source>
</evidence>
<dbReference type="GO" id="GO:0000287">
    <property type="term" value="F:magnesium ion binding"/>
    <property type="evidence" value="ECO:0007669"/>
    <property type="project" value="UniProtKB-UniRule"/>
</dbReference>
<feature type="binding site" evidence="19">
    <location>
        <position position="28"/>
    </location>
    <ligand>
        <name>Mg(2+)</name>
        <dbReference type="ChEBI" id="CHEBI:18420"/>
        <label>1</label>
    </ligand>
</feature>
<feature type="region of interest" description="GTP cyclohydrolase II" evidence="19">
    <location>
        <begin position="202"/>
        <end position="408"/>
    </location>
</feature>
<evidence type="ECO:0000256" key="5">
    <source>
        <dbReference type="ARBA" id="ARBA00004904"/>
    </source>
</evidence>
<dbReference type="Pfam" id="PF00925">
    <property type="entry name" value="GTP_cyclohydro2"/>
    <property type="match status" value="1"/>
</dbReference>
<keyword evidence="15 19" id="KW-0456">Lyase</keyword>
<feature type="binding site" evidence="19">
    <location>
        <position position="32"/>
    </location>
    <ligand>
        <name>D-ribulose 5-phosphate</name>
        <dbReference type="ChEBI" id="CHEBI:58121"/>
    </ligand>
</feature>
<dbReference type="InterPro" id="IPR036144">
    <property type="entry name" value="RibA-like_sf"/>
</dbReference>
<evidence type="ECO:0000256" key="16">
    <source>
        <dbReference type="ARBA" id="ARBA00023268"/>
    </source>
</evidence>
<evidence type="ECO:0000256" key="3">
    <source>
        <dbReference type="ARBA" id="ARBA00002284"/>
    </source>
</evidence>
<keyword evidence="9 19" id="KW-0547">Nucleotide-binding</keyword>
<keyword evidence="14 19" id="KW-0464">Manganese</keyword>
<feature type="binding site" evidence="19">
    <location>
        <position position="317"/>
    </location>
    <ligand>
        <name>GTP</name>
        <dbReference type="ChEBI" id="CHEBI:37565"/>
    </ligand>
</feature>
<feature type="active site" description="Nucleophile; for GTP cyclohydrolase activity" evidence="19">
    <location>
        <position position="331"/>
    </location>
</feature>
<evidence type="ECO:0000256" key="13">
    <source>
        <dbReference type="ARBA" id="ARBA00023134"/>
    </source>
</evidence>
<feature type="binding site" evidence="19">
    <location>
        <position position="164"/>
    </location>
    <ligand>
        <name>D-ribulose 5-phosphate</name>
        <dbReference type="ChEBI" id="CHEBI:58121"/>
    </ligand>
</feature>
<keyword evidence="13 19" id="KW-0342">GTP-binding</keyword>
<dbReference type="NCBIfam" id="NF001591">
    <property type="entry name" value="PRK00393.1"/>
    <property type="match status" value="1"/>
</dbReference>
<dbReference type="AlphaFoldDB" id="H5SJU9"/>
<evidence type="ECO:0000256" key="12">
    <source>
        <dbReference type="ARBA" id="ARBA00022842"/>
    </source>
</evidence>
<evidence type="ECO:0000256" key="2">
    <source>
        <dbReference type="ARBA" id="ARBA00001936"/>
    </source>
</evidence>
<comment type="pathway">
    <text evidence="4 19">Cofactor biosynthesis; riboflavin biosynthesis; 5-amino-6-(D-ribitylamino)uracil from GTP: step 1/4.</text>
</comment>
<reference evidence="21" key="1">
    <citation type="journal article" date="2005" name="Environ. Microbiol.">
        <title>Genetic and functional properties of uncultivated thermophilic crenarchaeotes from a subsurface gold mine as revealed by analysis of genome fragments.</title>
        <authorList>
            <person name="Nunoura T."/>
            <person name="Hirayama H."/>
            <person name="Takami H."/>
            <person name="Oida H."/>
            <person name="Nishi S."/>
            <person name="Shimamura S."/>
            <person name="Suzuki Y."/>
            <person name="Inagaki F."/>
            <person name="Takai K."/>
            <person name="Nealson K.H."/>
            <person name="Horikoshi K."/>
        </authorList>
    </citation>
    <scope>NUCLEOTIDE SEQUENCE</scope>
</reference>
<dbReference type="NCBIfam" id="NF006803">
    <property type="entry name" value="PRK09311.1"/>
    <property type="match status" value="1"/>
</dbReference>
<evidence type="ECO:0000256" key="14">
    <source>
        <dbReference type="ARBA" id="ARBA00023211"/>
    </source>
</evidence>
<feature type="binding site" evidence="19">
    <location>
        <position position="143"/>
    </location>
    <ligand>
        <name>Mg(2+)</name>
        <dbReference type="ChEBI" id="CHEBI:18420"/>
        <label>2</label>
    </ligand>
</feature>
<protein>
    <recommendedName>
        <fullName evidence="19">Riboflavin biosynthesis protein RibBA</fullName>
    </recommendedName>
    <domain>
        <recommendedName>
            <fullName evidence="19">3,4-dihydroxy-2-butanone 4-phosphate synthase</fullName>
            <shortName evidence="19">DHBP synthase</shortName>
            <ecNumber evidence="19">4.1.99.12</ecNumber>
        </recommendedName>
    </domain>
    <domain>
        <recommendedName>
            <fullName evidence="19">GTP cyclohydrolase-2</fullName>
            <ecNumber evidence="19">3.5.4.25</ecNumber>
        </recommendedName>
        <alternativeName>
            <fullName evidence="19">GTP cyclohydrolase II</fullName>
        </alternativeName>
    </domain>
</protein>
<feature type="binding site" evidence="19">
    <location>
        <begin position="252"/>
        <end position="256"/>
    </location>
    <ligand>
        <name>GTP</name>
        <dbReference type="ChEBI" id="CHEBI:37565"/>
    </ligand>
</feature>
<keyword evidence="8 19" id="KW-0479">Metal-binding</keyword>
<organism evidence="21">
    <name type="scientific">uncultured Acetothermia bacterium</name>
    <dbReference type="NCBI Taxonomy" id="236499"/>
    <lineage>
        <taxon>Bacteria</taxon>
        <taxon>Candidatus Bipolaricaulota</taxon>
        <taxon>environmental samples</taxon>
    </lineage>
</organism>
<feature type="binding site" evidence="19">
    <location>
        <position position="28"/>
    </location>
    <ligand>
        <name>Mg(2+)</name>
        <dbReference type="ChEBI" id="CHEBI:18420"/>
        <label>2</label>
    </ligand>
</feature>
<evidence type="ECO:0000256" key="18">
    <source>
        <dbReference type="ARBA" id="ARBA00049295"/>
    </source>
</evidence>
<keyword evidence="7 19" id="KW-0686">Riboflavin biosynthesis</keyword>
<evidence type="ECO:0000256" key="19">
    <source>
        <dbReference type="HAMAP-Rule" id="MF_01283"/>
    </source>
</evidence>
<keyword evidence="10 19" id="KW-0378">Hydrolase</keyword>
<accession>H5SJU9</accession>
<dbReference type="HAMAP" id="MF_00179">
    <property type="entry name" value="RibA"/>
    <property type="match status" value="1"/>
</dbReference>
<comment type="cofactor">
    <cofactor evidence="19">
        <name>Mg(2+)</name>
        <dbReference type="ChEBI" id="CHEBI:18420"/>
    </cofactor>
    <cofactor evidence="19">
        <name>Mn(2+)</name>
        <dbReference type="ChEBI" id="CHEBI:29035"/>
    </cofactor>
    <text evidence="19">Binds 2 divalent metal cations per subunit. Magnesium or manganese.</text>
</comment>
<reference evidence="21" key="2">
    <citation type="journal article" date="2012" name="PLoS ONE">
        <title>A Deeply Branching Thermophilic Bacterium with an Ancient Acetyl-CoA Pathway Dominates a Subsurface Ecosystem.</title>
        <authorList>
            <person name="Takami H."/>
            <person name="Noguchi H."/>
            <person name="Takaki Y."/>
            <person name="Uchiyama I."/>
            <person name="Toyoda A."/>
            <person name="Nishi S."/>
            <person name="Chee G.-J."/>
            <person name="Arai W."/>
            <person name="Nunoura T."/>
            <person name="Itoh T."/>
            <person name="Hattori M."/>
            <person name="Takai K."/>
        </authorList>
    </citation>
    <scope>NUCLEOTIDE SEQUENCE</scope>
</reference>
<sequence length="408" mass="45141">MGFAKIEDALEALKRGEMIVVVDDEDRENEGDVMVAAQFVTPEKINFMAKEARGIICVPMTGERLDELGIKLMVQTDSGGKGCAFTVSVDAREGISTGTSAHDRAQTIKTLIDPKTKPSDLVQPGHVFPLRARPGGVLQRAGHTEASVDLCKLAGLYPAAVICEVMNEDGTMARLPHLEKFAQKHNLLIISIADLIRYRYERERLIEKIAWANLPTEFGEFTIHAYKSLVDGKEHIALVMGDVAGKENVLVRVHSECLTGDVFGSLKCDCGEQLRQALRQIATEGLGVFVYLRQEGRGIGLGNKIKAYHLQDKGLDTVEANRQLGFKEDLREYGIGVQILKDLGLSTIRILTNNPKKLVGIEAYGIKIVEQLPILVTPNPYNYEYLKTKKEKLGHQLDAIFANFMNEP</sequence>
<feature type="binding site" evidence="19">
    <location>
        <position position="268"/>
    </location>
    <ligand>
        <name>Zn(2+)</name>
        <dbReference type="ChEBI" id="CHEBI:29105"/>
        <note>catalytic</note>
    </ligand>
</feature>
<dbReference type="SUPFAM" id="SSF55821">
    <property type="entry name" value="YrdC/RibB"/>
    <property type="match status" value="1"/>
</dbReference>
<comment type="similarity">
    <text evidence="19">In the C-terminal section; belongs to the GTP cyclohydrolase II family.</text>
</comment>
<dbReference type="CDD" id="cd00641">
    <property type="entry name" value="GTP_cyclohydro2"/>
    <property type="match status" value="1"/>
</dbReference>
<dbReference type="HAMAP" id="MF_01283">
    <property type="entry name" value="RibBA"/>
    <property type="match status" value="1"/>
</dbReference>
<evidence type="ECO:0000256" key="7">
    <source>
        <dbReference type="ARBA" id="ARBA00022619"/>
    </source>
</evidence>
<dbReference type="NCBIfam" id="TIGR00506">
    <property type="entry name" value="ribB"/>
    <property type="match status" value="1"/>
</dbReference>
<feature type="binding site" evidence="19">
    <location>
        <begin position="295"/>
        <end position="297"/>
    </location>
    <ligand>
        <name>GTP</name>
        <dbReference type="ChEBI" id="CHEBI:37565"/>
    </ligand>
</feature>
<dbReference type="Gene3D" id="3.40.50.10990">
    <property type="entry name" value="GTP cyclohydrolase II"/>
    <property type="match status" value="1"/>
</dbReference>
<feature type="binding site" evidence="19">
    <location>
        <position position="352"/>
    </location>
    <ligand>
        <name>GTP</name>
        <dbReference type="ChEBI" id="CHEBI:37565"/>
    </ligand>
</feature>
<evidence type="ECO:0000256" key="17">
    <source>
        <dbReference type="ARBA" id="ARBA00043932"/>
    </source>
</evidence>
<feature type="site" description="Essential for DHBP synthase activity" evidence="19">
    <location>
        <position position="126"/>
    </location>
</feature>
<dbReference type="PANTHER" id="PTHR21327:SF18">
    <property type="entry name" value="3,4-DIHYDROXY-2-BUTANONE 4-PHOSPHATE SYNTHASE"/>
    <property type="match status" value="1"/>
</dbReference>
<gene>
    <name evidence="19" type="primary">ribBA</name>
    <name evidence="21" type="ORF">HGMM_F37H05C28</name>
</gene>
<evidence type="ECO:0000256" key="11">
    <source>
        <dbReference type="ARBA" id="ARBA00022833"/>
    </source>
</evidence>
<evidence type="ECO:0000256" key="9">
    <source>
        <dbReference type="ARBA" id="ARBA00022741"/>
    </source>
</evidence>
<evidence type="ECO:0000259" key="20">
    <source>
        <dbReference type="Pfam" id="PF00925"/>
    </source>
</evidence>
<dbReference type="GO" id="GO:0008270">
    <property type="term" value="F:zinc ion binding"/>
    <property type="evidence" value="ECO:0007669"/>
    <property type="project" value="UniProtKB-UniRule"/>
</dbReference>
<evidence type="ECO:0000256" key="15">
    <source>
        <dbReference type="ARBA" id="ARBA00023239"/>
    </source>
</evidence>
<feature type="binding site" evidence="19">
    <location>
        <begin position="140"/>
        <end position="144"/>
    </location>
    <ligand>
        <name>D-ribulose 5-phosphate</name>
        <dbReference type="ChEBI" id="CHEBI:58121"/>
    </ligand>
</feature>
<dbReference type="PIRSF" id="PIRSF001259">
    <property type="entry name" value="RibA"/>
    <property type="match status" value="1"/>
</dbReference>
<comment type="pathway">
    <text evidence="5 19">Cofactor biosynthesis; riboflavin biosynthesis; 2-hydroxy-3-oxobutyl phosphate from D-ribulose 5-phosphate: step 1/1.</text>
</comment>
<proteinExistence type="inferred from homology"/>
<keyword evidence="16 19" id="KW-0511">Multifunctional enzyme</keyword>
<comment type="cofactor">
    <cofactor evidence="2">
        <name>Mn(2+)</name>
        <dbReference type="ChEBI" id="CHEBI:29035"/>
    </cofactor>
</comment>
<dbReference type="InterPro" id="IPR000926">
    <property type="entry name" value="RibA"/>
</dbReference>
<evidence type="ECO:0000256" key="1">
    <source>
        <dbReference type="ARBA" id="ARBA00000141"/>
    </source>
</evidence>
<name>H5SJU9_9BACT</name>
<comment type="function">
    <text evidence="17 19">Catalyzes the conversion of GTP to 2,5-diamino-6-ribosylamino-4(3H)-pyrimidinone 5'-phosphate (DARP), formate and pyrophosphate.</text>
</comment>
<dbReference type="GO" id="GO:0005829">
    <property type="term" value="C:cytosol"/>
    <property type="evidence" value="ECO:0007669"/>
    <property type="project" value="TreeGrafter"/>
</dbReference>
<keyword evidence="11 19" id="KW-0862">Zinc</keyword>
<keyword evidence="12 19" id="KW-0460">Magnesium</keyword>
<comment type="function">
    <text evidence="3 19">Catalyzes the conversion of D-ribulose 5-phosphate to formate and 3,4-dihydroxy-2-butanone 4-phosphate.</text>
</comment>
<dbReference type="GO" id="GO:0030145">
    <property type="term" value="F:manganese ion binding"/>
    <property type="evidence" value="ECO:0007669"/>
    <property type="project" value="UniProtKB-UniRule"/>
</dbReference>
<comment type="catalytic activity">
    <reaction evidence="1 19">
        <text>D-ribulose 5-phosphate = (2S)-2-hydroxy-3-oxobutyl phosphate + formate + H(+)</text>
        <dbReference type="Rhea" id="RHEA:18457"/>
        <dbReference type="ChEBI" id="CHEBI:15378"/>
        <dbReference type="ChEBI" id="CHEBI:15740"/>
        <dbReference type="ChEBI" id="CHEBI:58121"/>
        <dbReference type="ChEBI" id="CHEBI:58830"/>
        <dbReference type="EC" id="4.1.99.12"/>
    </reaction>
</comment>
<dbReference type="GO" id="GO:0005525">
    <property type="term" value="F:GTP binding"/>
    <property type="evidence" value="ECO:0007669"/>
    <property type="project" value="UniProtKB-KW"/>
</dbReference>
<feature type="binding site" evidence="19">
    <location>
        <begin position="27"/>
        <end position="28"/>
    </location>
    <ligand>
        <name>D-ribulose 5-phosphate</name>
        <dbReference type="ChEBI" id="CHEBI:58121"/>
    </ligand>
</feature>
<feature type="binding site" evidence="19">
    <location>
        <position position="273"/>
    </location>
    <ligand>
        <name>GTP</name>
        <dbReference type="ChEBI" id="CHEBI:37565"/>
    </ligand>
</feature>
<dbReference type="InterPro" id="IPR032677">
    <property type="entry name" value="GTP_cyclohydro_II"/>
</dbReference>
<dbReference type="PANTHER" id="PTHR21327">
    <property type="entry name" value="GTP CYCLOHYDROLASE II-RELATED"/>
    <property type="match status" value="1"/>
</dbReference>
<dbReference type="InterPro" id="IPR017945">
    <property type="entry name" value="DHBP_synth_RibB-like_a/b_dom"/>
</dbReference>
<dbReference type="EMBL" id="AP011747">
    <property type="protein sequence ID" value="BAL56435.1"/>
    <property type="molecule type" value="Genomic_DNA"/>
</dbReference>
<comment type="catalytic activity">
    <reaction evidence="18 19">
        <text>GTP + 4 H2O = 2,5-diamino-6-hydroxy-4-(5-phosphoribosylamino)-pyrimidine + formate + 2 phosphate + 3 H(+)</text>
        <dbReference type="Rhea" id="RHEA:23704"/>
        <dbReference type="ChEBI" id="CHEBI:15377"/>
        <dbReference type="ChEBI" id="CHEBI:15378"/>
        <dbReference type="ChEBI" id="CHEBI:15740"/>
        <dbReference type="ChEBI" id="CHEBI:37565"/>
        <dbReference type="ChEBI" id="CHEBI:43474"/>
        <dbReference type="ChEBI" id="CHEBI:58614"/>
        <dbReference type="EC" id="3.5.4.25"/>
    </reaction>
</comment>
<dbReference type="InterPro" id="IPR016299">
    <property type="entry name" value="Riboflavin_synth_RibBA"/>
</dbReference>
<feature type="region of interest" description="DHBP synthase" evidence="19">
    <location>
        <begin position="1"/>
        <end position="201"/>
    </location>
</feature>
<evidence type="ECO:0000313" key="21">
    <source>
        <dbReference type="EMBL" id="BAL56435.1"/>
    </source>
</evidence>
<feature type="binding site" evidence="19">
    <location>
        <position position="357"/>
    </location>
    <ligand>
        <name>GTP</name>
        <dbReference type="ChEBI" id="CHEBI:37565"/>
    </ligand>
</feature>
<evidence type="ECO:0000256" key="6">
    <source>
        <dbReference type="ARBA" id="ARBA00005520"/>
    </source>
</evidence>
<dbReference type="Gene3D" id="3.90.870.10">
    <property type="entry name" value="DHBP synthase"/>
    <property type="match status" value="1"/>
</dbReference>
<dbReference type="InterPro" id="IPR000422">
    <property type="entry name" value="DHBP_synthase_RibB"/>
</dbReference>
<feature type="site" description="Essential for DHBP synthase activity" evidence="19">
    <location>
        <position position="164"/>
    </location>
</feature>
<comment type="cofactor">
    <cofactor evidence="19">
        <name>Zn(2+)</name>
        <dbReference type="ChEBI" id="CHEBI:29105"/>
    </cofactor>
    <text evidence="19">Binds 1 zinc ion per subunit.</text>
</comment>
<dbReference type="GO" id="GO:0008686">
    <property type="term" value="F:3,4-dihydroxy-2-butanone-4-phosphate synthase activity"/>
    <property type="evidence" value="ECO:0007669"/>
    <property type="project" value="UniProtKB-UniRule"/>
</dbReference>
<dbReference type="FunFam" id="3.90.870.10:FF:000001">
    <property type="entry name" value="Riboflavin biosynthesis protein RibBA"/>
    <property type="match status" value="1"/>
</dbReference>
<feature type="binding site" evidence="19">
    <location>
        <position position="257"/>
    </location>
    <ligand>
        <name>Zn(2+)</name>
        <dbReference type="ChEBI" id="CHEBI:29105"/>
        <note>catalytic</note>
    </ligand>
</feature>
<dbReference type="GO" id="GO:0003935">
    <property type="term" value="F:GTP cyclohydrolase II activity"/>
    <property type="evidence" value="ECO:0007669"/>
    <property type="project" value="UniProtKB-UniRule"/>
</dbReference>
<evidence type="ECO:0000256" key="8">
    <source>
        <dbReference type="ARBA" id="ARBA00022723"/>
    </source>
</evidence>
<dbReference type="Pfam" id="PF00926">
    <property type="entry name" value="DHBP_synthase"/>
    <property type="match status" value="1"/>
</dbReference>
<dbReference type="NCBIfam" id="TIGR00505">
    <property type="entry name" value="ribA"/>
    <property type="match status" value="1"/>
</dbReference>